<comment type="caution">
    <text evidence="1">The sequence shown here is derived from an EMBL/GenBank/DDBJ whole genome shotgun (WGS) entry which is preliminary data.</text>
</comment>
<gene>
    <name evidence="1" type="ORF">HPULCUR_002262</name>
</gene>
<keyword evidence="2" id="KW-1185">Reference proteome</keyword>
<name>A0ABP9XQ14_9FUNG</name>
<sequence>MNAMEGVLTEIIDPNIVPVTITSQAAYLTAKPEDKEDTEMQDIPVNEIKLAKSTVDSTYRSYDGHMREKFINRMIEVPVKGERVEAIARNLGVKPSAAVR</sequence>
<evidence type="ECO:0000313" key="1">
    <source>
        <dbReference type="EMBL" id="GAA5796884.1"/>
    </source>
</evidence>
<organism evidence="1 2">
    <name type="scientific">Helicostylum pulchrum</name>
    <dbReference type="NCBI Taxonomy" id="562976"/>
    <lineage>
        <taxon>Eukaryota</taxon>
        <taxon>Fungi</taxon>
        <taxon>Fungi incertae sedis</taxon>
        <taxon>Mucoromycota</taxon>
        <taxon>Mucoromycotina</taxon>
        <taxon>Mucoromycetes</taxon>
        <taxon>Mucorales</taxon>
        <taxon>Mucorineae</taxon>
        <taxon>Mucoraceae</taxon>
        <taxon>Helicostylum</taxon>
    </lineage>
</organism>
<dbReference type="EMBL" id="BAABUJ010000007">
    <property type="protein sequence ID" value="GAA5796884.1"/>
    <property type="molecule type" value="Genomic_DNA"/>
</dbReference>
<proteinExistence type="predicted"/>
<dbReference type="Proteomes" id="UP001476247">
    <property type="component" value="Unassembled WGS sequence"/>
</dbReference>
<evidence type="ECO:0000313" key="2">
    <source>
        <dbReference type="Proteomes" id="UP001476247"/>
    </source>
</evidence>
<reference evidence="1 2" key="1">
    <citation type="submission" date="2024-04" db="EMBL/GenBank/DDBJ databases">
        <title>genome sequences of Mucor flavus KT1a and Helicostylum pulchrum KT1b strains isolation_sourced from the surface of a dry-aged beef.</title>
        <authorList>
            <person name="Toyotome T."/>
            <person name="Hosono M."/>
            <person name="Torimaru M."/>
            <person name="Fukuda K."/>
            <person name="Mikami N."/>
        </authorList>
    </citation>
    <scope>NUCLEOTIDE SEQUENCE [LARGE SCALE GENOMIC DNA]</scope>
    <source>
        <strain evidence="1 2">KT1b</strain>
    </source>
</reference>
<accession>A0ABP9XQ14</accession>
<protein>
    <submittedName>
        <fullName evidence="1">Uncharacterized protein</fullName>
    </submittedName>
</protein>